<dbReference type="Gene3D" id="1.10.10.10">
    <property type="entry name" value="Winged helix-like DNA-binding domain superfamily/Winged helix DNA-binding domain"/>
    <property type="match status" value="1"/>
</dbReference>
<sequence>MADDELSTSAWRELQSLCAQVDRALAAELHRFQLSVQEYQALDHLHTHRGRAVRVQDFADAVRLSHSGATRLITRLERRELVARRLCATDRRGIEVELTTAGAELLGRLQPVRAALAGALSDAGARLADSALACVLRTARADGGPRTPHQAPPSTAALRPDRV</sequence>
<evidence type="ECO:0000313" key="3">
    <source>
        <dbReference type="EMBL" id="MCL3996482.1"/>
    </source>
</evidence>
<dbReference type="PROSITE" id="PS50995">
    <property type="entry name" value="HTH_MARR_2"/>
    <property type="match status" value="1"/>
</dbReference>
<comment type="caution">
    <text evidence="3">The sequence shown here is derived from an EMBL/GenBank/DDBJ whole genome shotgun (WGS) entry which is preliminary data.</text>
</comment>
<name>A0ABT0NYC3_9ACTN</name>
<dbReference type="RefSeq" id="WP_249491565.1">
    <property type="nucleotide sequence ID" value="NZ_JAMCCK010000035.1"/>
</dbReference>
<proteinExistence type="predicted"/>
<feature type="region of interest" description="Disordered" evidence="1">
    <location>
        <begin position="141"/>
        <end position="163"/>
    </location>
</feature>
<accession>A0ABT0NYC3</accession>
<dbReference type="SMART" id="SM00347">
    <property type="entry name" value="HTH_MARR"/>
    <property type="match status" value="1"/>
</dbReference>
<keyword evidence="4" id="KW-1185">Reference proteome</keyword>
<evidence type="ECO:0000256" key="1">
    <source>
        <dbReference type="SAM" id="MobiDB-lite"/>
    </source>
</evidence>
<dbReference type="InterPro" id="IPR000835">
    <property type="entry name" value="HTH_MarR-typ"/>
</dbReference>
<dbReference type="Proteomes" id="UP001202052">
    <property type="component" value="Unassembled WGS sequence"/>
</dbReference>
<dbReference type="InterPro" id="IPR036388">
    <property type="entry name" value="WH-like_DNA-bd_sf"/>
</dbReference>
<reference evidence="3 4" key="1">
    <citation type="submission" date="2022-05" db="EMBL/GenBank/DDBJ databases">
        <title>Genome Resource of Streptomyces lavenduligriseus GA1-1, a Strain with Broad-Spectrum Antifungal Activity against Phytopathogenic Fungi.</title>
        <authorList>
            <person name="Qi D."/>
        </authorList>
    </citation>
    <scope>NUCLEOTIDE SEQUENCE [LARGE SCALE GENOMIC DNA]</scope>
    <source>
        <strain evidence="3 4">GA1-1</strain>
    </source>
</reference>
<dbReference type="Pfam" id="PF12802">
    <property type="entry name" value="MarR_2"/>
    <property type="match status" value="1"/>
</dbReference>
<dbReference type="InterPro" id="IPR039422">
    <property type="entry name" value="MarR/SlyA-like"/>
</dbReference>
<evidence type="ECO:0000259" key="2">
    <source>
        <dbReference type="PROSITE" id="PS50995"/>
    </source>
</evidence>
<organism evidence="3 4">
    <name type="scientific">Streptomyces lavenduligriseus</name>
    <dbReference type="NCBI Taxonomy" id="67315"/>
    <lineage>
        <taxon>Bacteria</taxon>
        <taxon>Bacillati</taxon>
        <taxon>Actinomycetota</taxon>
        <taxon>Actinomycetes</taxon>
        <taxon>Kitasatosporales</taxon>
        <taxon>Streptomycetaceae</taxon>
        <taxon>Streptomyces</taxon>
    </lineage>
</organism>
<evidence type="ECO:0000313" key="4">
    <source>
        <dbReference type="Proteomes" id="UP001202052"/>
    </source>
</evidence>
<dbReference type="PANTHER" id="PTHR33164:SF99">
    <property type="entry name" value="MARR FAMILY REGULATORY PROTEIN"/>
    <property type="match status" value="1"/>
</dbReference>
<dbReference type="PANTHER" id="PTHR33164">
    <property type="entry name" value="TRANSCRIPTIONAL REGULATOR, MARR FAMILY"/>
    <property type="match status" value="1"/>
</dbReference>
<gene>
    <name evidence="3" type="ORF">M4438_23710</name>
</gene>
<dbReference type="InterPro" id="IPR036390">
    <property type="entry name" value="WH_DNA-bd_sf"/>
</dbReference>
<dbReference type="SUPFAM" id="SSF46785">
    <property type="entry name" value="Winged helix' DNA-binding domain"/>
    <property type="match status" value="1"/>
</dbReference>
<dbReference type="EMBL" id="JAMCCK010000035">
    <property type="protein sequence ID" value="MCL3996482.1"/>
    <property type="molecule type" value="Genomic_DNA"/>
</dbReference>
<feature type="domain" description="HTH marR-type" evidence="2">
    <location>
        <begin position="7"/>
        <end position="141"/>
    </location>
</feature>
<protein>
    <submittedName>
        <fullName evidence="3">MarR family transcriptional regulator</fullName>
    </submittedName>
</protein>